<feature type="region of interest" description="Disordered" evidence="3">
    <location>
        <begin position="363"/>
        <end position="419"/>
    </location>
</feature>
<dbReference type="InterPro" id="IPR013919">
    <property type="entry name" value="Pex16"/>
</dbReference>
<dbReference type="Pfam" id="PF08610">
    <property type="entry name" value="Pex16"/>
    <property type="match status" value="1"/>
</dbReference>
<comment type="subcellular location">
    <subcellularLocation>
        <location evidence="2">Peroxisome membrane</location>
    </subcellularLocation>
</comment>
<evidence type="ECO:0000256" key="1">
    <source>
        <dbReference type="ARBA" id="ARBA00009505"/>
    </source>
</evidence>
<name>A0A0F7U9G7_NEOCL</name>
<keyword evidence="2" id="KW-0962">Peroxisome biogenesis</keyword>
<evidence type="ECO:0000256" key="2">
    <source>
        <dbReference type="RuleBase" id="RU365003"/>
    </source>
</evidence>
<dbReference type="PANTHER" id="PTHR13299:SF0">
    <property type="entry name" value="PEROXISOMAL MEMBRANE PROTEIN PEX16"/>
    <property type="match status" value="1"/>
</dbReference>
<feature type="compositionally biased region" description="Polar residues" evidence="3">
    <location>
        <begin position="380"/>
        <end position="392"/>
    </location>
</feature>
<comment type="similarity">
    <text evidence="1 2">Belongs to the peroxin-16 family.</text>
</comment>
<sequence length="597" mass="68310">MLLLIQAILQLFTLYRYHLLHPGGRAPHNIVCDVLSQVHADYRSSLATEDENESSVPSETPPVTSPPLYPACAASSSFSSSSCSPDQYPPLAPLAQQSAANQQRIQRLLVEGCTFGLRSLRALQSLFEIYFFRFQGGKELYATKRFSVCLWIEVIKVVLKMYIHSSSRLRIYADDETICRVFESIGLTSEEPLADNHRIQGSRQGPPQPHFRAPFSRYSAVSVARRTRRHVSNLRSAKTLEEAELQRADDRPHTEEHEIFLRAGTAEQRAEKMEAMGERLEYIRMQDTGHLGTEGHRDFLTDKNMEGRAPSKLPDPVKDENALNRKTMHTPVFPLFLATLLRVAFTAARLGVRAVVNEWSKRARAANRRDDGDEEREQKQVFTKSSVAQQPRLTKPRRDPMEDYGTAQGEKEKRRDRDSLNKQSSFLRLLAVQKKHLLIGEFLYHFRPIFHLLLLRRAFRKRERRRKGTPAVSLHEGLWLPWAAAVAIDILSNHLIQKGLVQEWEPDESGQGAAALRQHVDAGFPLPTAEEFEQAELQSRRKCIYLAALRSPFFDKFLLRPSEGLEKLLKSIPFLRNFNILEAFLVYRHLYFTTSGT</sequence>
<keyword evidence="2" id="KW-0576">Peroxisome</keyword>
<dbReference type="GO" id="GO:0007031">
    <property type="term" value="P:peroxisome organization"/>
    <property type="evidence" value="ECO:0007669"/>
    <property type="project" value="UniProtKB-KW"/>
</dbReference>
<feature type="signal peptide" evidence="4">
    <location>
        <begin position="1"/>
        <end position="19"/>
    </location>
</feature>
<dbReference type="GO" id="GO:0005778">
    <property type="term" value="C:peroxisomal membrane"/>
    <property type="evidence" value="ECO:0007669"/>
    <property type="project" value="UniProtKB-SubCell"/>
</dbReference>
<dbReference type="EMBL" id="LN714478">
    <property type="protein sequence ID" value="CEL65275.1"/>
    <property type="molecule type" value="Genomic_DNA"/>
</dbReference>
<keyword evidence="4" id="KW-0732">Signal</keyword>
<feature type="compositionally biased region" description="Basic and acidic residues" evidence="3">
    <location>
        <begin position="367"/>
        <end position="379"/>
    </location>
</feature>
<dbReference type="PANTHER" id="PTHR13299">
    <property type="entry name" value="PEROXISOMAL MEMBRANE PROTEIN PEX16"/>
    <property type="match status" value="1"/>
</dbReference>
<protein>
    <recommendedName>
        <fullName evidence="2">Peroxisomal membrane protein PEX16</fullName>
    </recommendedName>
</protein>
<gene>
    <name evidence="5" type="ORF">BN1204_011305</name>
</gene>
<reference evidence="5" key="1">
    <citation type="journal article" date="2015" name="PLoS ONE">
        <title>Comprehensive Evaluation of Toxoplasma gondii VEG and Neospora caninum LIV Genomes with Tachyzoite Stage Transcriptome and Proteome Defines Novel Transcript Features.</title>
        <authorList>
            <person name="Ramaprasad A."/>
            <person name="Mourier T."/>
            <person name="Naeem R."/>
            <person name="Malas T.B."/>
            <person name="Moussa E."/>
            <person name="Panigrahi A."/>
            <person name="Vermont S.J."/>
            <person name="Otto T.D."/>
            <person name="Wastling J."/>
            <person name="Pain A."/>
        </authorList>
    </citation>
    <scope>NUCLEOTIDE SEQUENCE</scope>
    <source>
        <strain evidence="5">Liverpool</strain>
    </source>
</reference>
<evidence type="ECO:0000313" key="5">
    <source>
        <dbReference type="EMBL" id="CEL65275.1"/>
    </source>
</evidence>
<evidence type="ECO:0000256" key="4">
    <source>
        <dbReference type="SAM" id="SignalP"/>
    </source>
</evidence>
<accession>A0A0F7U9G7</accession>
<feature type="compositionally biased region" description="Basic and acidic residues" evidence="3">
    <location>
        <begin position="409"/>
        <end position="419"/>
    </location>
</feature>
<organism evidence="5">
    <name type="scientific">Neospora caninum (strain Liverpool)</name>
    <dbReference type="NCBI Taxonomy" id="572307"/>
    <lineage>
        <taxon>Eukaryota</taxon>
        <taxon>Sar</taxon>
        <taxon>Alveolata</taxon>
        <taxon>Apicomplexa</taxon>
        <taxon>Conoidasida</taxon>
        <taxon>Coccidia</taxon>
        <taxon>Eucoccidiorida</taxon>
        <taxon>Eimeriorina</taxon>
        <taxon>Sarcocystidae</taxon>
        <taxon>Neospora</taxon>
    </lineage>
</organism>
<proteinExistence type="inferred from homology"/>
<dbReference type="AlphaFoldDB" id="A0A0F7U9G7"/>
<feature type="chain" id="PRO_5002523048" description="Peroxisomal membrane protein PEX16" evidence="4">
    <location>
        <begin position="20"/>
        <end position="597"/>
    </location>
</feature>
<evidence type="ECO:0000256" key="3">
    <source>
        <dbReference type="SAM" id="MobiDB-lite"/>
    </source>
</evidence>